<evidence type="ECO:0000256" key="2">
    <source>
        <dbReference type="SAM" id="Phobius"/>
    </source>
</evidence>
<gene>
    <name evidence="3" type="ORF">NCTC10742_01452</name>
</gene>
<evidence type="ECO:0000313" key="3">
    <source>
        <dbReference type="EMBL" id="STZ42241.1"/>
    </source>
</evidence>
<evidence type="ECO:0000256" key="1">
    <source>
        <dbReference type="SAM" id="MobiDB-lite"/>
    </source>
</evidence>
<protein>
    <recommendedName>
        <fullName evidence="5">DUF4012 domain-containing protein</fullName>
    </recommendedName>
</protein>
<proteinExistence type="predicted"/>
<dbReference type="EMBL" id="UGQM01000001">
    <property type="protein sequence ID" value="STZ42241.1"/>
    <property type="molecule type" value="Genomic_DNA"/>
</dbReference>
<dbReference type="Pfam" id="PF13196">
    <property type="entry name" value="DUF4012"/>
    <property type="match status" value="1"/>
</dbReference>
<evidence type="ECO:0000313" key="4">
    <source>
        <dbReference type="Proteomes" id="UP000254291"/>
    </source>
</evidence>
<keyword evidence="2" id="KW-0812">Transmembrane</keyword>
<accession>A0A378SI06</accession>
<name>A0A378SI06_9MYCO</name>
<dbReference type="InterPro" id="IPR025101">
    <property type="entry name" value="DUF4012"/>
</dbReference>
<reference evidence="3 4" key="1">
    <citation type="submission" date="2018-06" db="EMBL/GenBank/DDBJ databases">
        <authorList>
            <consortium name="Pathogen Informatics"/>
            <person name="Doyle S."/>
        </authorList>
    </citation>
    <scope>NUCLEOTIDE SEQUENCE [LARGE SCALE GENOMIC DNA]</scope>
    <source>
        <strain evidence="3 4">NCTC10742</strain>
    </source>
</reference>
<evidence type="ECO:0008006" key="5">
    <source>
        <dbReference type="Google" id="ProtNLM"/>
    </source>
</evidence>
<feature type="transmembrane region" description="Helical" evidence="2">
    <location>
        <begin position="47"/>
        <end position="70"/>
    </location>
</feature>
<feature type="region of interest" description="Disordered" evidence="1">
    <location>
        <begin position="15"/>
        <end position="35"/>
    </location>
</feature>
<keyword evidence="2" id="KW-0472">Membrane</keyword>
<dbReference type="Proteomes" id="UP000254291">
    <property type="component" value="Unassembled WGS sequence"/>
</dbReference>
<organism evidence="3 4">
    <name type="scientific">Mycolicibacterium gilvum</name>
    <dbReference type="NCBI Taxonomy" id="1804"/>
    <lineage>
        <taxon>Bacteria</taxon>
        <taxon>Bacillati</taxon>
        <taxon>Actinomycetota</taxon>
        <taxon>Actinomycetes</taxon>
        <taxon>Mycobacteriales</taxon>
        <taxon>Mycobacteriaceae</taxon>
        <taxon>Mycolicibacterium</taxon>
    </lineage>
</organism>
<sequence>MYRKHRLRLFPRRRSNDDSYADDGEDTGAQYDDEHGRLPTFMRGRGFVLGAAVVLFAILGLGIWIAVGAFQAKSNLEAARTHAQEAKEALLDGNTEAASQSADEALVSARDARDATHSIAWNMVSALPWVGSPFKTGQQVTEVVLGLASDVLRPAADVGLTIAPDRLYRDGRVDVELLRSQEAELGELAKNATRLNGEAAAITDPRYVSLLNDARRHLQNQISDVTSVIENTALAARLAPSMMGADGPRTYFMAFQTNAEARGTGGLLGGYGILRFDNGVPTVDSLASNTDLKGAVAPVDLGFEFDQQYGFQQPFFDFRNSNISPHFPYAAEIWQGMWLEQTGMKVDGVIAIDPVALSYILGAVGPVTMPDGEVISRENVVELTESTAYSRFPLETDQAARKQYLQDIANAVVTKMTGQVKSPRLLLDALGRAVSERRIAVWSSLPEDQALLEATPIAHIIPDDSAPYAQVVINNLAGNKLDYYLDTQIEYVADGCNGDTRASTVTVKLTNAVPAAGLPDYVVGAEGLSPDLGFTVPPGTNVTSVRLFGTKGAELSGVILNGERVPAIHYTERGRPVFEVQVIITAGQTANIMFQLSEPTVPGVPRAPSQPLVETVVPQVMVPACPG</sequence>
<dbReference type="AlphaFoldDB" id="A0A378SI06"/>
<keyword evidence="2" id="KW-1133">Transmembrane helix</keyword>